<dbReference type="EMBL" id="JBHLVZ010000104">
    <property type="protein sequence ID" value="MFC0389336.1"/>
    <property type="molecule type" value="Genomic_DNA"/>
</dbReference>
<dbReference type="InterPro" id="IPR018060">
    <property type="entry name" value="HTH_AraC"/>
</dbReference>
<proteinExistence type="predicted"/>
<dbReference type="Pfam" id="PF02311">
    <property type="entry name" value="AraC_binding"/>
    <property type="match status" value="1"/>
</dbReference>
<keyword evidence="6" id="KW-1185">Reference proteome</keyword>
<keyword evidence="1" id="KW-0805">Transcription regulation</keyword>
<dbReference type="Pfam" id="PF12833">
    <property type="entry name" value="HTH_18"/>
    <property type="match status" value="1"/>
</dbReference>
<keyword evidence="2" id="KW-0238">DNA-binding</keyword>
<accession>A0ABV6J0S1</accession>
<dbReference type="InterPro" id="IPR009057">
    <property type="entry name" value="Homeodomain-like_sf"/>
</dbReference>
<name>A0ABV6J0S1_9PROT</name>
<dbReference type="InterPro" id="IPR037923">
    <property type="entry name" value="HTH-like"/>
</dbReference>
<gene>
    <name evidence="5" type="ORF">ACFFIC_27890</name>
</gene>
<dbReference type="SMART" id="SM00342">
    <property type="entry name" value="HTH_ARAC"/>
    <property type="match status" value="1"/>
</dbReference>
<comment type="caution">
    <text evidence="5">The sequence shown here is derived from an EMBL/GenBank/DDBJ whole genome shotgun (WGS) entry which is preliminary data.</text>
</comment>
<evidence type="ECO:0000259" key="4">
    <source>
        <dbReference type="PROSITE" id="PS01124"/>
    </source>
</evidence>
<dbReference type="PANTHER" id="PTHR11019">
    <property type="entry name" value="HTH-TYPE TRANSCRIPTIONAL REGULATOR NIMR"/>
    <property type="match status" value="1"/>
</dbReference>
<dbReference type="PROSITE" id="PS00041">
    <property type="entry name" value="HTH_ARAC_FAMILY_1"/>
    <property type="match status" value="1"/>
</dbReference>
<evidence type="ECO:0000256" key="2">
    <source>
        <dbReference type="ARBA" id="ARBA00023125"/>
    </source>
</evidence>
<dbReference type="PANTHER" id="PTHR11019:SF159">
    <property type="entry name" value="TRANSCRIPTIONAL REGULATOR-RELATED"/>
    <property type="match status" value="1"/>
</dbReference>
<keyword evidence="3" id="KW-0804">Transcription</keyword>
<dbReference type="Gene3D" id="1.10.10.60">
    <property type="entry name" value="Homeodomain-like"/>
    <property type="match status" value="1"/>
</dbReference>
<reference evidence="5 6" key="1">
    <citation type="submission" date="2024-09" db="EMBL/GenBank/DDBJ databases">
        <authorList>
            <person name="Sun Q."/>
            <person name="Mori K."/>
        </authorList>
    </citation>
    <scope>NUCLEOTIDE SEQUENCE [LARGE SCALE GENOMIC DNA]</scope>
    <source>
        <strain evidence="5 6">CCM 7468</strain>
    </source>
</reference>
<dbReference type="InterPro" id="IPR014710">
    <property type="entry name" value="RmlC-like_jellyroll"/>
</dbReference>
<dbReference type="SUPFAM" id="SSF46689">
    <property type="entry name" value="Homeodomain-like"/>
    <property type="match status" value="1"/>
</dbReference>
<dbReference type="RefSeq" id="WP_377056621.1">
    <property type="nucleotide sequence ID" value="NZ_JBHLVZ010000104.1"/>
</dbReference>
<dbReference type="Proteomes" id="UP001589789">
    <property type="component" value="Unassembled WGS sequence"/>
</dbReference>
<sequence>MVFALNQADWAAATVAQPDYATDWHAHDCAMLLLPRQGLMVFEMEGRPSPSQIRPGEALLVAPGVGHRTRAADAAHRHIVLYAPGTRLGRWLPAGRGWHLGLLPPTMLPLLSYRDALPEGSERAELAERLLLAEATEAGPEPAPAQHGAAVVQAIAEHLRARLQGPHALDDLATRFGLSRRQMTRLFRRHTGTSIASYLGGLRVREAAQRIGAGQGVLAAAHAVGLASPSHLARLFRQHTSGPPSASRSGEE</sequence>
<evidence type="ECO:0000256" key="3">
    <source>
        <dbReference type="ARBA" id="ARBA00023163"/>
    </source>
</evidence>
<dbReference type="PROSITE" id="PS01124">
    <property type="entry name" value="HTH_ARAC_FAMILY_2"/>
    <property type="match status" value="1"/>
</dbReference>
<feature type="domain" description="HTH araC/xylS-type" evidence="4">
    <location>
        <begin position="153"/>
        <end position="250"/>
    </location>
</feature>
<dbReference type="InterPro" id="IPR018062">
    <property type="entry name" value="HTH_AraC-typ_CS"/>
</dbReference>
<evidence type="ECO:0000256" key="1">
    <source>
        <dbReference type="ARBA" id="ARBA00023015"/>
    </source>
</evidence>
<evidence type="ECO:0000313" key="6">
    <source>
        <dbReference type="Proteomes" id="UP001589789"/>
    </source>
</evidence>
<dbReference type="SUPFAM" id="SSF51215">
    <property type="entry name" value="Regulatory protein AraC"/>
    <property type="match status" value="1"/>
</dbReference>
<dbReference type="InterPro" id="IPR003313">
    <property type="entry name" value="AraC-bd"/>
</dbReference>
<dbReference type="Gene3D" id="2.60.120.10">
    <property type="entry name" value="Jelly Rolls"/>
    <property type="match status" value="1"/>
</dbReference>
<protein>
    <submittedName>
        <fullName evidence="5">Helix-turn-helix domain-containing protein</fullName>
    </submittedName>
</protein>
<evidence type="ECO:0000313" key="5">
    <source>
        <dbReference type="EMBL" id="MFC0389336.1"/>
    </source>
</evidence>
<organism evidence="5 6">
    <name type="scientific">Muricoccus vinaceus</name>
    <dbReference type="NCBI Taxonomy" id="424704"/>
    <lineage>
        <taxon>Bacteria</taxon>
        <taxon>Pseudomonadati</taxon>
        <taxon>Pseudomonadota</taxon>
        <taxon>Alphaproteobacteria</taxon>
        <taxon>Acetobacterales</taxon>
        <taxon>Roseomonadaceae</taxon>
        <taxon>Muricoccus</taxon>
    </lineage>
</organism>